<protein>
    <recommendedName>
        <fullName evidence="2">RGS domain-containing protein</fullName>
    </recommendedName>
</protein>
<feature type="region of interest" description="Disordered" evidence="1">
    <location>
        <begin position="454"/>
        <end position="488"/>
    </location>
</feature>
<dbReference type="InterPro" id="IPR036305">
    <property type="entry name" value="RGS_sf"/>
</dbReference>
<feature type="region of interest" description="Disordered" evidence="1">
    <location>
        <begin position="977"/>
        <end position="1029"/>
    </location>
</feature>
<gene>
    <name evidence="3" type="ORF">BaRGS_00006881</name>
</gene>
<feature type="region of interest" description="Disordered" evidence="1">
    <location>
        <begin position="1048"/>
        <end position="1101"/>
    </location>
</feature>
<evidence type="ECO:0000313" key="3">
    <source>
        <dbReference type="EMBL" id="KAK7501795.1"/>
    </source>
</evidence>
<dbReference type="InterPro" id="IPR016137">
    <property type="entry name" value="RGS"/>
</dbReference>
<feature type="compositionally biased region" description="Basic and acidic residues" evidence="1">
    <location>
        <begin position="475"/>
        <end position="486"/>
    </location>
</feature>
<accession>A0ABD0LRB4</accession>
<evidence type="ECO:0000313" key="4">
    <source>
        <dbReference type="Proteomes" id="UP001519460"/>
    </source>
</evidence>
<dbReference type="SUPFAM" id="SSF48097">
    <property type="entry name" value="Regulator of G-protein signaling, RGS"/>
    <property type="match status" value="1"/>
</dbReference>
<sequence length="1153" mass="131340">MLCLLACDELARSPFRSYLKTQMDAINLEYFDFWSCMRRFLQLKRLLAPKCALSTDNAHELELEQQLLLQHIAEDFLPSVEGLFLSPELKERLMDDLKHKGQSSLIFATQDVLSNVLSIPATQFAVHDVITFRGATSSTRVSNKSAEDDKPTLTIKQTIIPPNPWAEYPASKIQGDAEKVRVEFSKFKGIKIVGVLTEQHRLLAFQYLILANEDLRTTSLCTVEDLTMMNWSNYGSLHIPYRTPGCVQPEVPSEISVVEDSFDDIDDIDQLLQTAPDIVWQIDKMELEKPEQLGYGDLMDCVKRPEQYEFFSAFLTCQKQGNALQLQYCRTVYAAGKVTGARRKRLLELIHKKFLNDGGKNLQCLDDSLVEKMSGKTELTLDEAMEVQTAVLNHLGTKWFPRYIDGWPTDEHLTRSREDPNEPWLVTWKRHYSRTVGEEPDQWEKNEDVMSIKEEESAAEDELSHAEDESTSAEDEPKAEPPKKPSGETAKSALMLMIEQSKPDKRSGQSPMALSLARLIRAATDELQRRNVQWLDSTSYFMGRFRPRQRRFAIVVPPLDEDDEETWDLDDLPFEQDKYVEKVKKVSVKKKKPARIKMLQGKGSKKEKLMRFALSTWKLLMALRSVHNVLRKIRDFASSVQDPMENRLFHEYLRREIYNAELQRDAYTTVDWSAHPVYFRKLLTKPPNSPGAKPIPITINKLTADLRFWVDVYKYKQEMAVLSENSTVGLRREPAAKQRALAIARCYLDSEIPPKLQINITNELSSSISTRLKRGGPSVDLFYDAFMRLTPILFHFWKTFDAEWLAKMRQLSGSLAGKRGSWPGTYLDYLDLFPMPEIVERRADILRTKTAAAEVGADQEGYNFTIDTGLKKQEEIERAARAKAEEAARAAQAGDEAKRDSLAGGDLKRNKKTLKDMKVATTAHITANLQTAARFPQHSVAQCDRVIVYVCTTCVRDIQRKKTPFLFFHHAGAKTKTKKGWKPKDRKSQVDIRRGTAEASAAGARGSRVSGAGTEWRKRSTVHGALGRDSKEPLSLMKVMQAEMARAKHPWSGSARASGIRHAQGKKKETRASPRKVHFEEEKGARKTGKPASDKDLGGRRISVTLTAPDPEARGFQLAQDKSKEQHVISQKNMWKNVARDLRVCRIRFLFFE</sequence>
<dbReference type="EMBL" id="JACVVK020000029">
    <property type="protein sequence ID" value="KAK7501795.1"/>
    <property type="molecule type" value="Genomic_DNA"/>
</dbReference>
<organism evidence="3 4">
    <name type="scientific">Batillaria attramentaria</name>
    <dbReference type="NCBI Taxonomy" id="370345"/>
    <lineage>
        <taxon>Eukaryota</taxon>
        <taxon>Metazoa</taxon>
        <taxon>Spiralia</taxon>
        <taxon>Lophotrochozoa</taxon>
        <taxon>Mollusca</taxon>
        <taxon>Gastropoda</taxon>
        <taxon>Caenogastropoda</taxon>
        <taxon>Sorbeoconcha</taxon>
        <taxon>Cerithioidea</taxon>
        <taxon>Batillariidae</taxon>
        <taxon>Batillaria</taxon>
    </lineage>
</organism>
<dbReference type="Gene3D" id="1.10.167.10">
    <property type="entry name" value="Regulator of G-protein Signalling 4, domain 2"/>
    <property type="match status" value="1"/>
</dbReference>
<feature type="compositionally biased region" description="Basic and acidic residues" evidence="1">
    <location>
        <begin position="454"/>
        <end position="468"/>
    </location>
</feature>
<feature type="domain" description="RGS" evidence="2">
    <location>
        <begin position="706"/>
        <end position="785"/>
    </location>
</feature>
<dbReference type="PROSITE" id="PS50132">
    <property type="entry name" value="RGS"/>
    <property type="match status" value="1"/>
</dbReference>
<evidence type="ECO:0000259" key="2">
    <source>
        <dbReference type="PROSITE" id="PS50132"/>
    </source>
</evidence>
<comment type="caution">
    <text evidence="3">The sequence shown here is derived from an EMBL/GenBank/DDBJ whole genome shotgun (WGS) entry which is preliminary data.</text>
</comment>
<reference evidence="3 4" key="1">
    <citation type="journal article" date="2023" name="Sci. Data">
        <title>Genome assembly of the Korean intertidal mud-creeper Batillaria attramentaria.</title>
        <authorList>
            <person name="Patra A.K."/>
            <person name="Ho P.T."/>
            <person name="Jun S."/>
            <person name="Lee S.J."/>
            <person name="Kim Y."/>
            <person name="Won Y.J."/>
        </authorList>
    </citation>
    <scope>NUCLEOTIDE SEQUENCE [LARGE SCALE GENOMIC DNA]</scope>
    <source>
        <strain evidence="3">Wonlab-2016</strain>
    </source>
</reference>
<name>A0ABD0LRB4_9CAEN</name>
<feature type="compositionally biased region" description="Basic and acidic residues" evidence="1">
    <location>
        <begin position="1066"/>
        <end position="1085"/>
    </location>
</feature>
<feature type="compositionally biased region" description="Low complexity" evidence="1">
    <location>
        <begin position="997"/>
        <end position="1013"/>
    </location>
</feature>
<dbReference type="Proteomes" id="UP001519460">
    <property type="component" value="Unassembled WGS sequence"/>
</dbReference>
<dbReference type="AlphaFoldDB" id="A0ABD0LRB4"/>
<dbReference type="InterPro" id="IPR053282">
    <property type="entry name" value="RGS_domain-containing"/>
</dbReference>
<dbReference type="PANTHER" id="PTHR47079:SF1">
    <property type="entry name" value="REGULATOR OF G-PROTEIN SIGNALING PROTEIN-LIKE"/>
    <property type="match status" value="1"/>
</dbReference>
<feature type="region of interest" description="Disordered" evidence="1">
    <location>
        <begin position="887"/>
        <end position="907"/>
    </location>
</feature>
<dbReference type="InterPro" id="IPR044926">
    <property type="entry name" value="RGS_subdomain_2"/>
</dbReference>
<evidence type="ECO:0000256" key="1">
    <source>
        <dbReference type="SAM" id="MobiDB-lite"/>
    </source>
</evidence>
<keyword evidence="4" id="KW-1185">Reference proteome</keyword>
<feature type="compositionally biased region" description="Basic and acidic residues" evidence="1">
    <location>
        <begin position="982"/>
        <end position="996"/>
    </location>
</feature>
<dbReference type="PANTHER" id="PTHR47079">
    <property type="entry name" value="REGULATOR OF G-PROTEIN SIGNALING PROTEIN-LIKE"/>
    <property type="match status" value="1"/>
</dbReference>
<proteinExistence type="predicted"/>